<dbReference type="AlphaFoldDB" id="A0A930VFV4"/>
<name>A0A930VFV4_9ACTN</name>
<keyword evidence="3" id="KW-1185">Reference proteome</keyword>
<evidence type="ECO:0000313" key="3">
    <source>
        <dbReference type="Proteomes" id="UP000640489"/>
    </source>
</evidence>
<gene>
    <name evidence="2" type="ORF">ISU07_21990</name>
</gene>
<keyword evidence="1" id="KW-0472">Membrane</keyword>
<accession>A0A930VFV4</accession>
<keyword evidence="1" id="KW-0812">Transmembrane</keyword>
<feature type="transmembrane region" description="Helical" evidence="1">
    <location>
        <begin position="6"/>
        <end position="25"/>
    </location>
</feature>
<proteinExistence type="predicted"/>
<comment type="caution">
    <text evidence="2">The sequence shown here is derived from an EMBL/GenBank/DDBJ whole genome shotgun (WGS) entry which is preliminary data.</text>
</comment>
<evidence type="ECO:0008006" key="4">
    <source>
        <dbReference type="Google" id="ProtNLM"/>
    </source>
</evidence>
<protein>
    <recommendedName>
        <fullName evidence="4">PQ-loop repeat-containing protein</fullName>
    </recommendedName>
</protein>
<organism evidence="2 3">
    <name type="scientific">Nocardioides islandensis</name>
    <dbReference type="NCBI Taxonomy" id="433663"/>
    <lineage>
        <taxon>Bacteria</taxon>
        <taxon>Bacillati</taxon>
        <taxon>Actinomycetota</taxon>
        <taxon>Actinomycetes</taxon>
        <taxon>Propionibacteriales</taxon>
        <taxon>Nocardioidaceae</taxon>
        <taxon>Nocardioides</taxon>
    </lineage>
</organism>
<feature type="transmembrane region" description="Helical" evidence="1">
    <location>
        <begin position="63"/>
        <end position="82"/>
    </location>
</feature>
<evidence type="ECO:0000256" key="1">
    <source>
        <dbReference type="SAM" id="Phobius"/>
    </source>
</evidence>
<dbReference type="RefSeq" id="WP_194708996.1">
    <property type="nucleotide sequence ID" value="NZ_JADKPN010000019.1"/>
</dbReference>
<dbReference type="Proteomes" id="UP000640489">
    <property type="component" value="Unassembled WGS sequence"/>
</dbReference>
<keyword evidence="1" id="KW-1133">Transmembrane helix</keyword>
<dbReference type="EMBL" id="JADKPN010000019">
    <property type="protein sequence ID" value="MBF4765813.1"/>
    <property type="molecule type" value="Genomic_DNA"/>
</dbReference>
<feature type="transmembrane region" description="Helical" evidence="1">
    <location>
        <begin position="37"/>
        <end position="57"/>
    </location>
</feature>
<evidence type="ECO:0000313" key="2">
    <source>
        <dbReference type="EMBL" id="MBF4765813.1"/>
    </source>
</evidence>
<reference evidence="2" key="1">
    <citation type="submission" date="2020-11" db="EMBL/GenBank/DDBJ databases">
        <title>Nocardioides sp. nov., isolated from Soil of Cynanchum wilfordii Hemsley rhizosphere.</title>
        <authorList>
            <person name="Lee J.-S."/>
            <person name="Suh M.K."/>
            <person name="Kim J.-S."/>
        </authorList>
    </citation>
    <scope>NUCLEOTIDE SEQUENCE</scope>
    <source>
        <strain evidence="2">KCTC 19275</strain>
    </source>
</reference>
<dbReference type="Gene3D" id="1.20.1280.290">
    <property type="match status" value="1"/>
</dbReference>
<sequence>MTSLPVIAGIASTIIFAASTLPMLVKAYRTRDLSSYSLGNMLLANVGNVVHSVYVVSLPPGPVWVLHGFYLISTGLMLVWFLRYHATGALRTDQPALGAA</sequence>